<feature type="transmembrane region" description="Helical" evidence="1">
    <location>
        <begin position="88"/>
        <end position="105"/>
    </location>
</feature>
<dbReference type="RefSeq" id="WP_207182055.1">
    <property type="nucleotide sequence ID" value="NZ_AP024145.1"/>
</dbReference>
<dbReference type="InterPro" id="IPR008407">
    <property type="entry name" value="Brnchd-chn_aa_trnsp_AzlD"/>
</dbReference>
<feature type="transmembrane region" description="Helical" evidence="1">
    <location>
        <begin position="12"/>
        <end position="33"/>
    </location>
</feature>
<reference evidence="2" key="1">
    <citation type="submission" date="2020-11" db="EMBL/GenBank/DDBJ databases">
        <title>Complete genome sequence of a novel pathogenic Methylobacterium strain isolated from rice in Vietnam.</title>
        <authorList>
            <person name="Lai K."/>
            <person name="Okazaki S."/>
            <person name="Higashi K."/>
            <person name="Mori H."/>
            <person name="Toyoda A."/>
            <person name="Kurokawa K."/>
        </authorList>
    </citation>
    <scope>NUCLEOTIDE SEQUENCE</scope>
    <source>
        <strain evidence="2">VL1</strain>
    </source>
</reference>
<evidence type="ECO:0008006" key="4">
    <source>
        <dbReference type="Google" id="ProtNLM"/>
    </source>
</evidence>
<dbReference type="KEGG" id="mind:mvi_14390"/>
<accession>A0A8H8WRG1</accession>
<proteinExistence type="predicted"/>
<sequence>MIDALLAGPAGPWIAILALALVTYLCRASGVVLMSRVRLTPRVERGLRALPGSIVVATALPTGLSAGLPGLLGLVTAAGVMALTRFELAAVLAGLGVVALGRALGL</sequence>
<dbReference type="EMBL" id="AP024145">
    <property type="protein sequence ID" value="BCM82978.1"/>
    <property type="molecule type" value="Genomic_DNA"/>
</dbReference>
<keyword evidence="1" id="KW-0812">Transmembrane</keyword>
<protein>
    <recommendedName>
        <fullName evidence="4">Branched-chain amino acid ABC transporter</fullName>
    </recommendedName>
</protein>
<keyword evidence="1" id="KW-1133">Transmembrane helix</keyword>
<keyword evidence="1" id="KW-0472">Membrane</keyword>
<evidence type="ECO:0000313" key="3">
    <source>
        <dbReference type="Proteomes" id="UP000663508"/>
    </source>
</evidence>
<dbReference type="AlphaFoldDB" id="A0A8H8WRG1"/>
<dbReference type="Pfam" id="PF05437">
    <property type="entry name" value="AzlD"/>
    <property type="match status" value="1"/>
</dbReference>
<feature type="transmembrane region" description="Helical" evidence="1">
    <location>
        <begin position="54"/>
        <end position="82"/>
    </location>
</feature>
<evidence type="ECO:0000256" key="1">
    <source>
        <dbReference type="SAM" id="Phobius"/>
    </source>
</evidence>
<gene>
    <name evidence="2" type="ORF">mvi_14390</name>
</gene>
<dbReference type="Proteomes" id="UP000663508">
    <property type="component" value="Chromosome"/>
</dbReference>
<evidence type="ECO:0000313" key="2">
    <source>
        <dbReference type="EMBL" id="BCM82978.1"/>
    </source>
</evidence>
<name>A0A8H8WRG1_9HYPH</name>
<organism evidence="2 3">
    <name type="scientific">Methylobacterium indicum</name>
    <dbReference type="NCBI Taxonomy" id="1775910"/>
    <lineage>
        <taxon>Bacteria</taxon>
        <taxon>Pseudomonadati</taxon>
        <taxon>Pseudomonadota</taxon>
        <taxon>Alphaproteobacteria</taxon>
        <taxon>Hyphomicrobiales</taxon>
        <taxon>Methylobacteriaceae</taxon>
        <taxon>Methylobacterium</taxon>
    </lineage>
</organism>